<organism evidence="11 12">
    <name type="scientific">Flavisolibacter ginsengisoli DSM 18119</name>
    <dbReference type="NCBI Taxonomy" id="1121884"/>
    <lineage>
        <taxon>Bacteria</taxon>
        <taxon>Pseudomonadati</taxon>
        <taxon>Bacteroidota</taxon>
        <taxon>Chitinophagia</taxon>
        <taxon>Chitinophagales</taxon>
        <taxon>Chitinophagaceae</taxon>
        <taxon>Flavisolibacter</taxon>
    </lineage>
</organism>
<evidence type="ECO:0000256" key="9">
    <source>
        <dbReference type="ARBA" id="ARBA00048798"/>
    </source>
</evidence>
<gene>
    <name evidence="11" type="ORF">SAMN02745131_03161</name>
</gene>
<dbReference type="CDD" id="cd00449">
    <property type="entry name" value="PLPDE_IV"/>
    <property type="match status" value="1"/>
</dbReference>
<evidence type="ECO:0000256" key="3">
    <source>
        <dbReference type="ARBA" id="ARBA00004931"/>
    </source>
</evidence>
<comment type="catalytic activity">
    <reaction evidence="8">
        <text>L-valine + 2-oxoglutarate = 3-methyl-2-oxobutanoate + L-glutamate</text>
        <dbReference type="Rhea" id="RHEA:24813"/>
        <dbReference type="ChEBI" id="CHEBI:11851"/>
        <dbReference type="ChEBI" id="CHEBI:16810"/>
        <dbReference type="ChEBI" id="CHEBI:29985"/>
        <dbReference type="ChEBI" id="CHEBI:57762"/>
        <dbReference type="EC" id="2.6.1.42"/>
    </reaction>
</comment>
<dbReference type="EC" id="2.6.1.42" evidence="6"/>
<dbReference type="InterPro" id="IPR043132">
    <property type="entry name" value="BCAT-like_C"/>
</dbReference>
<comment type="pathway">
    <text evidence="2">Amino-acid biosynthesis; L-isoleucine biosynthesis; L-isoleucine from 2-oxobutanoate: step 4/4.</text>
</comment>
<evidence type="ECO:0000256" key="5">
    <source>
        <dbReference type="ARBA" id="ARBA00009320"/>
    </source>
</evidence>
<dbReference type="AlphaFoldDB" id="A0A1M5D969"/>
<dbReference type="InterPro" id="IPR043131">
    <property type="entry name" value="BCAT-like_N"/>
</dbReference>
<dbReference type="InterPro" id="IPR050571">
    <property type="entry name" value="Class-IV_PLP-Dep_Aminotrnsfr"/>
</dbReference>
<dbReference type="GO" id="GO:0008652">
    <property type="term" value="P:amino acid biosynthetic process"/>
    <property type="evidence" value="ECO:0007669"/>
    <property type="project" value="UniProtKB-ARBA"/>
</dbReference>
<comment type="catalytic activity">
    <reaction evidence="10">
        <text>L-leucine + 2-oxoglutarate = 4-methyl-2-oxopentanoate + L-glutamate</text>
        <dbReference type="Rhea" id="RHEA:18321"/>
        <dbReference type="ChEBI" id="CHEBI:16810"/>
        <dbReference type="ChEBI" id="CHEBI:17865"/>
        <dbReference type="ChEBI" id="CHEBI:29985"/>
        <dbReference type="ChEBI" id="CHEBI:57427"/>
        <dbReference type="EC" id="2.6.1.42"/>
    </reaction>
</comment>
<evidence type="ECO:0000256" key="7">
    <source>
        <dbReference type="ARBA" id="ARBA00022898"/>
    </source>
</evidence>
<sequence length="278" mass="31250">METFVFINDDFVTEDKGLIHYRDLSIQRGYGFFDFFRVKDKVPLLVEEHLDRLFRSAEIMHLSIPLSRETIKSVIYSLISKNGISDSGIRITVTGGYSGNGYSLTNPNIIISENQFTLPKEVQYKEGIRLALYPYQRQLPEAKTIDYLMEIWLQPYIHLHAADDILYFRDGAITECPRSNFFIVTTGGEIHTAGENILKGVTRSRIIKAAMGHFELKERNISPDEALQASEAFICSTTKGILPVTIINGKPIGNGKPGPVTELLGRLLHTAHMTGSEV</sequence>
<comment type="pathway">
    <text evidence="4">Amino-acid biosynthesis; L-leucine biosynthesis; L-leucine from 3-methyl-2-oxobutanoate: step 4/4.</text>
</comment>
<dbReference type="OrthoDB" id="9805628at2"/>
<keyword evidence="7" id="KW-0663">Pyridoxal phosphate</keyword>
<comment type="pathway">
    <text evidence="3">Amino-acid biosynthesis; L-valine biosynthesis; L-valine from pyruvate: step 4/4.</text>
</comment>
<dbReference type="PANTHER" id="PTHR42743:SF11">
    <property type="entry name" value="AMINODEOXYCHORISMATE LYASE"/>
    <property type="match status" value="1"/>
</dbReference>
<dbReference type="PANTHER" id="PTHR42743">
    <property type="entry name" value="AMINO-ACID AMINOTRANSFERASE"/>
    <property type="match status" value="1"/>
</dbReference>
<keyword evidence="12" id="KW-1185">Reference proteome</keyword>
<evidence type="ECO:0000256" key="10">
    <source>
        <dbReference type="ARBA" id="ARBA00049229"/>
    </source>
</evidence>
<evidence type="ECO:0000256" key="6">
    <source>
        <dbReference type="ARBA" id="ARBA00013053"/>
    </source>
</evidence>
<dbReference type="FunFam" id="3.20.10.10:FF:000002">
    <property type="entry name" value="D-alanine aminotransferase"/>
    <property type="match status" value="1"/>
</dbReference>
<dbReference type="Pfam" id="PF01063">
    <property type="entry name" value="Aminotran_4"/>
    <property type="match status" value="1"/>
</dbReference>
<dbReference type="Proteomes" id="UP000184048">
    <property type="component" value="Unassembled WGS sequence"/>
</dbReference>
<dbReference type="EMBL" id="FQUU01000014">
    <property type="protein sequence ID" value="SHF63447.1"/>
    <property type="molecule type" value="Genomic_DNA"/>
</dbReference>
<protein>
    <recommendedName>
        <fullName evidence="6">branched-chain-amino-acid transaminase</fullName>
        <ecNumber evidence="6">2.6.1.42</ecNumber>
    </recommendedName>
</protein>
<evidence type="ECO:0000256" key="4">
    <source>
        <dbReference type="ARBA" id="ARBA00005072"/>
    </source>
</evidence>
<dbReference type="SUPFAM" id="SSF56752">
    <property type="entry name" value="D-aminoacid aminotransferase-like PLP-dependent enzymes"/>
    <property type="match status" value="1"/>
</dbReference>
<name>A0A1M5D969_9BACT</name>
<dbReference type="InterPro" id="IPR036038">
    <property type="entry name" value="Aminotransferase-like"/>
</dbReference>
<dbReference type="STRING" id="1121884.SAMN02745131_03161"/>
<dbReference type="GO" id="GO:0004084">
    <property type="term" value="F:branched-chain-amino-acid transaminase activity"/>
    <property type="evidence" value="ECO:0007669"/>
    <property type="project" value="UniProtKB-EC"/>
</dbReference>
<comment type="similarity">
    <text evidence="5">Belongs to the class-IV pyridoxal-phosphate-dependent aminotransferase family.</text>
</comment>
<dbReference type="GO" id="GO:0046394">
    <property type="term" value="P:carboxylic acid biosynthetic process"/>
    <property type="evidence" value="ECO:0007669"/>
    <property type="project" value="UniProtKB-ARBA"/>
</dbReference>
<evidence type="ECO:0000313" key="11">
    <source>
        <dbReference type="EMBL" id="SHF63447.1"/>
    </source>
</evidence>
<dbReference type="RefSeq" id="WP_072836304.1">
    <property type="nucleotide sequence ID" value="NZ_FQUU01000014.1"/>
</dbReference>
<reference evidence="11 12" key="1">
    <citation type="submission" date="2016-11" db="EMBL/GenBank/DDBJ databases">
        <authorList>
            <person name="Jaros S."/>
            <person name="Januszkiewicz K."/>
            <person name="Wedrychowicz H."/>
        </authorList>
    </citation>
    <scope>NUCLEOTIDE SEQUENCE [LARGE SCALE GENOMIC DNA]</scope>
    <source>
        <strain evidence="11 12">DSM 18119</strain>
    </source>
</reference>
<evidence type="ECO:0000256" key="8">
    <source>
        <dbReference type="ARBA" id="ARBA00048212"/>
    </source>
</evidence>
<dbReference type="InterPro" id="IPR001544">
    <property type="entry name" value="Aminotrans_IV"/>
</dbReference>
<accession>A0A1M5D969</accession>
<comment type="cofactor">
    <cofactor evidence="1">
        <name>pyridoxal 5'-phosphate</name>
        <dbReference type="ChEBI" id="CHEBI:597326"/>
    </cofactor>
</comment>
<evidence type="ECO:0000313" key="12">
    <source>
        <dbReference type="Proteomes" id="UP000184048"/>
    </source>
</evidence>
<dbReference type="Gene3D" id="3.30.470.10">
    <property type="match status" value="1"/>
</dbReference>
<proteinExistence type="inferred from homology"/>
<comment type="catalytic activity">
    <reaction evidence="9">
        <text>L-isoleucine + 2-oxoglutarate = (S)-3-methyl-2-oxopentanoate + L-glutamate</text>
        <dbReference type="Rhea" id="RHEA:24801"/>
        <dbReference type="ChEBI" id="CHEBI:16810"/>
        <dbReference type="ChEBI" id="CHEBI:29985"/>
        <dbReference type="ChEBI" id="CHEBI:35146"/>
        <dbReference type="ChEBI" id="CHEBI:58045"/>
        <dbReference type="EC" id="2.6.1.42"/>
    </reaction>
</comment>
<evidence type="ECO:0000256" key="1">
    <source>
        <dbReference type="ARBA" id="ARBA00001933"/>
    </source>
</evidence>
<evidence type="ECO:0000256" key="2">
    <source>
        <dbReference type="ARBA" id="ARBA00004824"/>
    </source>
</evidence>
<dbReference type="Gene3D" id="3.20.10.10">
    <property type="entry name" value="D-amino Acid Aminotransferase, subunit A, domain 2"/>
    <property type="match status" value="1"/>
</dbReference>